<keyword evidence="4" id="KW-0788">Thiol protease</keyword>
<feature type="coiled-coil region" evidence="5">
    <location>
        <begin position="66"/>
        <end position="100"/>
    </location>
</feature>
<reference evidence="9 10" key="1">
    <citation type="submission" date="2019-10" db="EMBL/GenBank/DDBJ databases">
        <title>Glycomyces albidus sp. nov., a novel actinomycete isolated from rhizosphere soil of wheat (Triticum aestivum L.).</title>
        <authorList>
            <person name="Qian L."/>
        </authorList>
    </citation>
    <scope>NUCLEOTIDE SEQUENCE [LARGE SCALE GENOMIC DNA]</scope>
    <source>
        <strain evidence="9 10">NEAU-7082</strain>
    </source>
</reference>
<dbReference type="AlphaFoldDB" id="A0A6L5G7F1"/>
<evidence type="ECO:0000256" key="4">
    <source>
        <dbReference type="ARBA" id="ARBA00022807"/>
    </source>
</evidence>
<keyword evidence="5" id="KW-0175">Coiled coil</keyword>
<feature type="signal peptide" evidence="7">
    <location>
        <begin position="1"/>
        <end position="49"/>
    </location>
</feature>
<keyword evidence="10" id="KW-1185">Reference proteome</keyword>
<proteinExistence type="inferred from homology"/>
<dbReference type="SUPFAM" id="SSF54001">
    <property type="entry name" value="Cysteine proteinases"/>
    <property type="match status" value="1"/>
</dbReference>
<evidence type="ECO:0000256" key="3">
    <source>
        <dbReference type="ARBA" id="ARBA00022801"/>
    </source>
</evidence>
<keyword evidence="2" id="KW-0645">Protease</keyword>
<organism evidence="9 10">
    <name type="scientific">Glycomyces albidus</name>
    <dbReference type="NCBI Taxonomy" id="2656774"/>
    <lineage>
        <taxon>Bacteria</taxon>
        <taxon>Bacillati</taxon>
        <taxon>Actinomycetota</taxon>
        <taxon>Actinomycetes</taxon>
        <taxon>Glycomycetales</taxon>
        <taxon>Glycomycetaceae</taxon>
        <taxon>Glycomyces</taxon>
    </lineage>
</organism>
<comment type="similarity">
    <text evidence="1">Belongs to the peptidase C40 family.</text>
</comment>
<dbReference type="GO" id="GO:0008234">
    <property type="term" value="F:cysteine-type peptidase activity"/>
    <property type="evidence" value="ECO:0007669"/>
    <property type="project" value="UniProtKB-KW"/>
</dbReference>
<comment type="caution">
    <text evidence="9">The sequence shown here is derived from an EMBL/GenBank/DDBJ whole genome shotgun (WGS) entry which is preliminary data.</text>
</comment>
<keyword evidence="3" id="KW-0378">Hydrolase</keyword>
<evidence type="ECO:0000313" key="9">
    <source>
        <dbReference type="EMBL" id="MQM25533.1"/>
    </source>
</evidence>
<sequence>MLMCMSNHIDPEHDSHSGRLARPTAARKVTALALAHLAAAMVAATPAQAEEIDLAQADSSEIRAHVDDLARDRTSVEHELERLETERSELDALVEQADREFGTVEAQLARATTAIETAGDDLSSKIESLADLRTEQAVRYEAAERAGERLEVLAPMIARLTDRSEALSADLETARQALERAEAREREQTAVRSSGASTASGPPPESAGSVVQFAYAQVGKPYGAGMTGPNSYDCSGLVVAAYSQSGADLPRSSQAQWNQTDPIGRDELAPGDLVFSHGLGHVAIYVGGNQVVHATKPGDTVKVASLEYLPVDGYRRVPD</sequence>
<dbReference type="Proteomes" id="UP000477750">
    <property type="component" value="Unassembled WGS sequence"/>
</dbReference>
<dbReference type="PANTHER" id="PTHR47359:SF3">
    <property type="entry name" value="NLP_P60 DOMAIN-CONTAINING PROTEIN-RELATED"/>
    <property type="match status" value="1"/>
</dbReference>
<dbReference type="InterPro" id="IPR038765">
    <property type="entry name" value="Papain-like_cys_pep_sf"/>
</dbReference>
<evidence type="ECO:0000259" key="8">
    <source>
        <dbReference type="PROSITE" id="PS51935"/>
    </source>
</evidence>
<dbReference type="PROSITE" id="PS51935">
    <property type="entry name" value="NLPC_P60"/>
    <property type="match status" value="1"/>
</dbReference>
<evidence type="ECO:0000256" key="2">
    <source>
        <dbReference type="ARBA" id="ARBA00022670"/>
    </source>
</evidence>
<keyword evidence="7" id="KW-0732">Signal</keyword>
<evidence type="ECO:0000313" key="10">
    <source>
        <dbReference type="Proteomes" id="UP000477750"/>
    </source>
</evidence>
<feature type="region of interest" description="Disordered" evidence="6">
    <location>
        <begin position="180"/>
        <end position="207"/>
    </location>
</feature>
<accession>A0A6L5G7F1</accession>
<name>A0A6L5G7F1_9ACTN</name>
<protein>
    <recommendedName>
        <fullName evidence="8">NlpC/P60 domain-containing protein</fullName>
    </recommendedName>
</protein>
<gene>
    <name evidence="9" type="ORF">GFD30_08105</name>
</gene>
<evidence type="ECO:0000256" key="6">
    <source>
        <dbReference type="SAM" id="MobiDB-lite"/>
    </source>
</evidence>
<evidence type="ECO:0000256" key="5">
    <source>
        <dbReference type="SAM" id="Coils"/>
    </source>
</evidence>
<dbReference type="InterPro" id="IPR000064">
    <property type="entry name" value="NLP_P60_dom"/>
</dbReference>
<dbReference type="PANTHER" id="PTHR47359">
    <property type="entry name" value="PEPTIDOGLYCAN DL-ENDOPEPTIDASE CWLO"/>
    <property type="match status" value="1"/>
</dbReference>
<evidence type="ECO:0000256" key="7">
    <source>
        <dbReference type="SAM" id="SignalP"/>
    </source>
</evidence>
<dbReference type="Pfam" id="PF00877">
    <property type="entry name" value="NLPC_P60"/>
    <property type="match status" value="1"/>
</dbReference>
<feature type="region of interest" description="Disordered" evidence="6">
    <location>
        <begin position="1"/>
        <end position="20"/>
    </location>
</feature>
<feature type="chain" id="PRO_5027043443" description="NlpC/P60 domain-containing protein" evidence="7">
    <location>
        <begin position="50"/>
        <end position="319"/>
    </location>
</feature>
<feature type="compositionally biased region" description="Basic and acidic residues" evidence="6">
    <location>
        <begin position="180"/>
        <end position="189"/>
    </location>
</feature>
<dbReference type="InterPro" id="IPR051794">
    <property type="entry name" value="PG_Endopeptidase_C40"/>
</dbReference>
<evidence type="ECO:0000256" key="1">
    <source>
        <dbReference type="ARBA" id="ARBA00007074"/>
    </source>
</evidence>
<feature type="domain" description="NlpC/P60" evidence="8">
    <location>
        <begin position="204"/>
        <end position="319"/>
    </location>
</feature>
<dbReference type="Gene3D" id="3.90.1720.10">
    <property type="entry name" value="endopeptidase domain like (from Nostoc punctiforme)"/>
    <property type="match status" value="1"/>
</dbReference>
<dbReference type="EMBL" id="WIAO01000007">
    <property type="protein sequence ID" value="MQM25533.1"/>
    <property type="molecule type" value="Genomic_DNA"/>
</dbReference>
<dbReference type="GO" id="GO:0006508">
    <property type="term" value="P:proteolysis"/>
    <property type="evidence" value="ECO:0007669"/>
    <property type="project" value="UniProtKB-KW"/>
</dbReference>